<gene>
    <name evidence="2" type="ORF">GTZ93_23795</name>
</gene>
<keyword evidence="3" id="KW-1185">Reference proteome</keyword>
<proteinExistence type="predicted"/>
<feature type="domain" description="Cysteine-rich CPCC" evidence="1">
    <location>
        <begin position="52"/>
        <end position="104"/>
    </location>
</feature>
<organism evidence="2 3">
    <name type="scientific">Corallococcus exiguus</name>
    <dbReference type="NCBI Taxonomy" id="83462"/>
    <lineage>
        <taxon>Bacteria</taxon>
        <taxon>Pseudomonadati</taxon>
        <taxon>Myxococcota</taxon>
        <taxon>Myxococcia</taxon>
        <taxon>Myxococcales</taxon>
        <taxon>Cystobacterineae</taxon>
        <taxon>Myxococcaceae</taxon>
        <taxon>Corallococcus</taxon>
    </lineage>
</organism>
<dbReference type="Proteomes" id="UP000537825">
    <property type="component" value="Unassembled WGS sequence"/>
</dbReference>
<accession>A0A7X4YDP3</accession>
<reference evidence="2 3" key="1">
    <citation type="submission" date="2020-01" db="EMBL/GenBank/DDBJ databases">
        <title>The draft genome sequence of Corallococcus exiguus DSM 14696.</title>
        <authorList>
            <person name="Zhang X."/>
            <person name="Zhu H."/>
        </authorList>
    </citation>
    <scope>NUCLEOTIDE SEQUENCE [LARGE SCALE GENOMIC DNA]</scope>
    <source>
        <strain evidence="2 3">DSM 14696</strain>
    </source>
</reference>
<evidence type="ECO:0000313" key="2">
    <source>
        <dbReference type="EMBL" id="NBC42829.1"/>
    </source>
</evidence>
<comment type="caution">
    <text evidence="2">The sequence shown here is derived from an EMBL/GenBank/DDBJ whole genome shotgun (WGS) entry which is preliminary data.</text>
</comment>
<dbReference type="AlphaFoldDB" id="A0A7X4YDP3"/>
<sequence>MTLMHCERGANEEAIQVLCRGVTNGFLSPVCEAILGGRVEVVGEAEVLLPWPCCGHRTLTELYDSVVRTGYDICNHCRWEDDGIVSDSVHGSVNKAAMSQYRERIREESNYFYREKWS</sequence>
<dbReference type="EMBL" id="JAAAPK010000006">
    <property type="protein sequence ID" value="NBC42829.1"/>
    <property type="molecule type" value="Genomic_DNA"/>
</dbReference>
<evidence type="ECO:0000313" key="3">
    <source>
        <dbReference type="Proteomes" id="UP000537825"/>
    </source>
</evidence>
<name>A0A7X4YDP3_9BACT</name>
<dbReference type="Pfam" id="PF14206">
    <property type="entry name" value="Cys_rich_CPCC"/>
    <property type="match status" value="1"/>
</dbReference>
<evidence type="ECO:0000259" key="1">
    <source>
        <dbReference type="Pfam" id="PF14206"/>
    </source>
</evidence>
<protein>
    <recommendedName>
        <fullName evidence="1">Cysteine-rich CPCC domain-containing protein</fullName>
    </recommendedName>
</protein>
<dbReference type="RefSeq" id="WP_139915644.1">
    <property type="nucleotide sequence ID" value="NZ_CBCSLE010000021.1"/>
</dbReference>
<dbReference type="InterPro" id="IPR025983">
    <property type="entry name" value="Cys_rich_CPCC"/>
</dbReference>